<evidence type="ECO:0000313" key="11">
    <source>
        <dbReference type="EMBL" id="EFO85638.1"/>
    </source>
</evidence>
<organism evidence="12">
    <name type="scientific">Caenorhabditis remanei</name>
    <name type="common">Caenorhabditis vulgaris</name>
    <dbReference type="NCBI Taxonomy" id="31234"/>
    <lineage>
        <taxon>Eukaryota</taxon>
        <taxon>Metazoa</taxon>
        <taxon>Ecdysozoa</taxon>
        <taxon>Nematoda</taxon>
        <taxon>Chromadorea</taxon>
        <taxon>Rhabditida</taxon>
        <taxon>Rhabditina</taxon>
        <taxon>Rhabditomorpha</taxon>
        <taxon>Rhabditoidea</taxon>
        <taxon>Rhabditidae</taxon>
        <taxon>Peloderinae</taxon>
        <taxon>Caenorhabditis</taxon>
    </lineage>
</organism>
<feature type="transmembrane region" description="Helical" evidence="9">
    <location>
        <begin position="233"/>
        <end position="254"/>
    </location>
</feature>
<reference evidence="11" key="1">
    <citation type="submission" date="2007-07" db="EMBL/GenBank/DDBJ databases">
        <title>PCAP assembly of the Caenorhabditis remanei genome.</title>
        <authorList>
            <consortium name="The Caenorhabditis remanei Sequencing Consortium"/>
            <person name="Wilson R.K."/>
        </authorList>
    </citation>
    <scope>NUCLEOTIDE SEQUENCE [LARGE SCALE GENOMIC DNA]</scope>
    <source>
        <strain evidence="11">PB4641</strain>
    </source>
</reference>
<dbReference type="eggNOG" id="KOG1418">
    <property type="taxonomic scope" value="Eukaryota"/>
</dbReference>
<dbReference type="PANTHER" id="PTHR11003:SF288">
    <property type="entry name" value="POTASSIUM CHANNEL DOMAIN-CONTAINING PROTEIN"/>
    <property type="match status" value="1"/>
</dbReference>
<evidence type="ECO:0000256" key="1">
    <source>
        <dbReference type="ARBA" id="ARBA00004141"/>
    </source>
</evidence>
<evidence type="ECO:0000256" key="3">
    <source>
        <dbReference type="ARBA" id="ARBA00022692"/>
    </source>
</evidence>
<dbReference type="OrthoDB" id="297496at2759"/>
<dbReference type="GO" id="GO:0015271">
    <property type="term" value="F:outward rectifier potassium channel activity"/>
    <property type="evidence" value="ECO:0007669"/>
    <property type="project" value="TreeGrafter"/>
</dbReference>
<keyword evidence="2 8" id="KW-0813">Transport</keyword>
<dbReference type="Proteomes" id="UP000008281">
    <property type="component" value="Unassembled WGS sequence"/>
</dbReference>
<dbReference type="PRINTS" id="PR01333">
    <property type="entry name" value="2POREKCHANEL"/>
</dbReference>
<feature type="transmembrane region" description="Helical" evidence="9">
    <location>
        <begin position="199"/>
        <end position="221"/>
    </location>
</feature>
<dbReference type="FunFam" id="1.10.287.70:FF:000235">
    <property type="entry name" value="TWiK family of potassium channels"/>
    <property type="match status" value="1"/>
</dbReference>
<evidence type="ECO:0000256" key="8">
    <source>
        <dbReference type="RuleBase" id="RU003857"/>
    </source>
</evidence>
<feature type="transmembrane region" description="Helical" evidence="9">
    <location>
        <begin position="266"/>
        <end position="287"/>
    </location>
</feature>
<keyword evidence="6 9" id="KW-0472">Membrane</keyword>
<evidence type="ECO:0000256" key="5">
    <source>
        <dbReference type="ARBA" id="ARBA00023065"/>
    </source>
</evidence>
<dbReference type="Pfam" id="PF07885">
    <property type="entry name" value="Ion_trans_2"/>
    <property type="match status" value="2"/>
</dbReference>
<name>E3LGS0_CAERE</name>
<dbReference type="PANTHER" id="PTHR11003">
    <property type="entry name" value="POTASSIUM CHANNEL, SUBFAMILY K"/>
    <property type="match status" value="1"/>
</dbReference>
<keyword evidence="5 8" id="KW-0406">Ion transport</keyword>
<dbReference type="OMA" id="RVHYMGR"/>
<dbReference type="GO" id="GO:0005886">
    <property type="term" value="C:plasma membrane"/>
    <property type="evidence" value="ECO:0007669"/>
    <property type="project" value="TreeGrafter"/>
</dbReference>
<feature type="domain" description="Potassium channel" evidence="10">
    <location>
        <begin position="126"/>
        <end position="187"/>
    </location>
</feature>
<evidence type="ECO:0000256" key="2">
    <source>
        <dbReference type="ARBA" id="ARBA00022448"/>
    </source>
</evidence>
<comment type="subcellular location">
    <subcellularLocation>
        <location evidence="1">Membrane</location>
        <topology evidence="1">Multi-pass membrane protein</topology>
    </subcellularLocation>
</comment>
<dbReference type="STRING" id="31234.E3LGS0"/>
<dbReference type="InterPro" id="IPR003280">
    <property type="entry name" value="2pore_dom_K_chnl"/>
</dbReference>
<evidence type="ECO:0000256" key="4">
    <source>
        <dbReference type="ARBA" id="ARBA00022989"/>
    </source>
</evidence>
<dbReference type="InterPro" id="IPR013099">
    <property type="entry name" value="K_chnl_dom"/>
</dbReference>
<dbReference type="GO" id="GO:0030322">
    <property type="term" value="P:stabilization of membrane potential"/>
    <property type="evidence" value="ECO:0007669"/>
    <property type="project" value="TreeGrafter"/>
</dbReference>
<evidence type="ECO:0000256" key="7">
    <source>
        <dbReference type="ARBA" id="ARBA00023303"/>
    </source>
</evidence>
<keyword evidence="12" id="KW-1185">Reference proteome</keyword>
<evidence type="ECO:0000256" key="6">
    <source>
        <dbReference type="ARBA" id="ARBA00023136"/>
    </source>
</evidence>
<dbReference type="Gene3D" id="1.10.287.70">
    <property type="match status" value="1"/>
</dbReference>
<evidence type="ECO:0000259" key="10">
    <source>
        <dbReference type="Pfam" id="PF07885"/>
    </source>
</evidence>
<dbReference type="SUPFAM" id="SSF81324">
    <property type="entry name" value="Voltage-gated potassium channels"/>
    <property type="match status" value="2"/>
</dbReference>
<evidence type="ECO:0000256" key="9">
    <source>
        <dbReference type="SAM" id="Phobius"/>
    </source>
</evidence>
<dbReference type="InParanoid" id="E3LGS0"/>
<dbReference type="HOGENOM" id="CLU_062900_0_0_1"/>
<dbReference type="AlphaFoldDB" id="E3LGS0"/>
<dbReference type="GO" id="GO:0022841">
    <property type="term" value="F:potassium ion leak channel activity"/>
    <property type="evidence" value="ECO:0007669"/>
    <property type="project" value="TreeGrafter"/>
</dbReference>
<accession>E3LGS0</accession>
<dbReference type="EMBL" id="DS268408">
    <property type="protein sequence ID" value="EFO85638.1"/>
    <property type="molecule type" value="Genomic_DNA"/>
</dbReference>
<proteinExistence type="inferred from homology"/>
<comment type="similarity">
    <text evidence="8">Belongs to the two pore domain potassium channel (TC 1.A.1.8) family.</text>
</comment>
<feature type="transmembrane region" description="Helical" evidence="9">
    <location>
        <begin position="38"/>
        <end position="62"/>
    </location>
</feature>
<evidence type="ECO:0000313" key="12">
    <source>
        <dbReference type="Proteomes" id="UP000008281"/>
    </source>
</evidence>
<feature type="transmembrane region" description="Helical" evidence="9">
    <location>
        <begin position="160"/>
        <end position="178"/>
    </location>
</feature>
<sequence length="397" mass="44074">MTVSMDENSKIQMLSAASKDKKAATDRSLIEKYHLGPLALHTGLVLSCVTYAVGGAYLFLAIERPEEMKRRERAILEFQDLKDQFVGNISFRLDPERNLEIYTKKLMYFLEDAHNAHTFEHFIVQTGIPKDMWTFSSALVFTTTTVIPVGYGYIFPVSAYGRICLVAYALLGIPLTLVTMADTGKFAAQLVTRWFGENMAIPAAIFVCLLFAYPLIVGYILCSTSNITFLDSVYFSLTSIFTIGFGDLTVRLFLKLQLSFAGFQPDMNVIHMVVFLAVGVILVTITLDIVAAEMIDRVHYMGRHVGKAKQLAGKMFQLAQSLNMKQGLVSGVGQLHALARFGMLVGKDDVEKEVTEDGVIAFSPDVMDGLDFVDTLSIYSRRSRHSAGNSARNLFLS</sequence>
<keyword evidence="3 8" id="KW-0812">Transmembrane</keyword>
<protein>
    <submittedName>
        <fullName evidence="11">CRE-TWK-3 protein</fullName>
    </submittedName>
</protein>
<gene>
    <name evidence="11" type="primary">Cre-twk-3</name>
    <name evidence="11" type="ORF">CRE_01612</name>
</gene>
<keyword evidence="4 9" id="KW-1133">Transmembrane helix</keyword>
<keyword evidence="7 8" id="KW-0407">Ion channel</keyword>
<feature type="domain" description="Potassium channel" evidence="10">
    <location>
        <begin position="210"/>
        <end position="292"/>
    </location>
</feature>